<evidence type="ECO:0000313" key="1">
    <source>
        <dbReference type="EMBL" id="JAD52888.1"/>
    </source>
</evidence>
<dbReference type="AlphaFoldDB" id="A0A0A9ASM7"/>
<proteinExistence type="predicted"/>
<protein>
    <submittedName>
        <fullName evidence="1">Uncharacterized protein</fullName>
    </submittedName>
</protein>
<reference evidence="1" key="2">
    <citation type="journal article" date="2015" name="Data Brief">
        <title>Shoot transcriptome of the giant reed, Arundo donax.</title>
        <authorList>
            <person name="Barrero R.A."/>
            <person name="Guerrero F.D."/>
            <person name="Moolhuijzen P."/>
            <person name="Goolsby J.A."/>
            <person name="Tidwell J."/>
            <person name="Bellgard S.E."/>
            <person name="Bellgard M.I."/>
        </authorList>
    </citation>
    <scope>NUCLEOTIDE SEQUENCE</scope>
    <source>
        <tissue evidence="1">Shoot tissue taken approximately 20 cm above the soil surface</tissue>
    </source>
</reference>
<reference evidence="1" key="1">
    <citation type="submission" date="2014-09" db="EMBL/GenBank/DDBJ databases">
        <authorList>
            <person name="Magalhaes I.L.F."/>
            <person name="Oliveira U."/>
            <person name="Santos F.R."/>
            <person name="Vidigal T.H.D.A."/>
            <person name="Brescovit A.D."/>
            <person name="Santos A.J."/>
        </authorList>
    </citation>
    <scope>NUCLEOTIDE SEQUENCE</scope>
    <source>
        <tissue evidence="1">Shoot tissue taken approximately 20 cm above the soil surface</tissue>
    </source>
</reference>
<organism evidence="1">
    <name type="scientific">Arundo donax</name>
    <name type="common">Giant reed</name>
    <name type="synonym">Donax arundinaceus</name>
    <dbReference type="NCBI Taxonomy" id="35708"/>
    <lineage>
        <taxon>Eukaryota</taxon>
        <taxon>Viridiplantae</taxon>
        <taxon>Streptophyta</taxon>
        <taxon>Embryophyta</taxon>
        <taxon>Tracheophyta</taxon>
        <taxon>Spermatophyta</taxon>
        <taxon>Magnoliopsida</taxon>
        <taxon>Liliopsida</taxon>
        <taxon>Poales</taxon>
        <taxon>Poaceae</taxon>
        <taxon>PACMAD clade</taxon>
        <taxon>Arundinoideae</taxon>
        <taxon>Arundineae</taxon>
        <taxon>Arundo</taxon>
    </lineage>
</organism>
<dbReference type="EMBL" id="GBRH01245007">
    <property type="protein sequence ID" value="JAD52888.1"/>
    <property type="molecule type" value="Transcribed_RNA"/>
</dbReference>
<name>A0A0A9ASM7_ARUDO</name>
<sequence length="25" mass="2933">MPDPRCIRYSCCFLIYCANSSPDMF</sequence>
<accession>A0A0A9ASM7</accession>